<dbReference type="Gene3D" id="3.40.50.150">
    <property type="entry name" value="Vaccinia Virus protein VP39"/>
    <property type="match status" value="1"/>
</dbReference>
<keyword evidence="5" id="KW-1185">Reference proteome</keyword>
<comment type="caution">
    <text evidence="4">The sequence shown here is derived from an EMBL/GenBank/DDBJ whole genome shotgun (WGS) entry which is preliminary data.</text>
</comment>
<reference evidence="4" key="1">
    <citation type="journal article" date="2023" name="Mol. Phylogenet. Evol.">
        <title>Genome-scale phylogeny and comparative genomics of the fungal order Sordariales.</title>
        <authorList>
            <person name="Hensen N."/>
            <person name="Bonometti L."/>
            <person name="Westerberg I."/>
            <person name="Brannstrom I.O."/>
            <person name="Guillou S."/>
            <person name="Cros-Aarteil S."/>
            <person name="Calhoun S."/>
            <person name="Haridas S."/>
            <person name="Kuo A."/>
            <person name="Mondo S."/>
            <person name="Pangilinan J."/>
            <person name="Riley R."/>
            <person name="LaButti K."/>
            <person name="Andreopoulos B."/>
            <person name="Lipzen A."/>
            <person name="Chen C."/>
            <person name="Yan M."/>
            <person name="Daum C."/>
            <person name="Ng V."/>
            <person name="Clum A."/>
            <person name="Steindorff A."/>
            <person name="Ohm R.A."/>
            <person name="Martin F."/>
            <person name="Silar P."/>
            <person name="Natvig D.O."/>
            <person name="Lalanne C."/>
            <person name="Gautier V."/>
            <person name="Ament-Velasquez S.L."/>
            <person name="Kruys A."/>
            <person name="Hutchinson M.I."/>
            <person name="Powell A.J."/>
            <person name="Barry K."/>
            <person name="Miller A.N."/>
            <person name="Grigoriev I.V."/>
            <person name="Debuchy R."/>
            <person name="Gladieux P."/>
            <person name="Hiltunen Thoren M."/>
            <person name="Johannesson H."/>
        </authorList>
    </citation>
    <scope>NUCLEOTIDE SEQUENCE</scope>
    <source>
        <strain evidence="4">CBS 731.68</strain>
    </source>
</reference>
<dbReference type="Proteomes" id="UP001302602">
    <property type="component" value="Unassembled WGS sequence"/>
</dbReference>
<dbReference type="SUPFAM" id="SSF53335">
    <property type="entry name" value="S-adenosyl-L-methionine-dependent methyltransferases"/>
    <property type="match status" value="1"/>
</dbReference>
<dbReference type="GO" id="GO:0030798">
    <property type="term" value="F:trans-aconitate 2-methyltransferase activity"/>
    <property type="evidence" value="ECO:0007669"/>
    <property type="project" value="InterPro"/>
</dbReference>
<reference evidence="4" key="2">
    <citation type="submission" date="2023-05" db="EMBL/GenBank/DDBJ databases">
        <authorList>
            <consortium name="Lawrence Berkeley National Laboratory"/>
            <person name="Steindorff A."/>
            <person name="Hensen N."/>
            <person name="Bonometti L."/>
            <person name="Westerberg I."/>
            <person name="Brannstrom I.O."/>
            <person name="Guillou S."/>
            <person name="Cros-Aarteil S."/>
            <person name="Calhoun S."/>
            <person name="Haridas S."/>
            <person name="Kuo A."/>
            <person name="Mondo S."/>
            <person name="Pangilinan J."/>
            <person name="Riley R."/>
            <person name="Labutti K."/>
            <person name="Andreopoulos B."/>
            <person name="Lipzen A."/>
            <person name="Chen C."/>
            <person name="Yanf M."/>
            <person name="Daum C."/>
            <person name="Ng V."/>
            <person name="Clum A."/>
            <person name="Ohm R."/>
            <person name="Martin F."/>
            <person name="Silar P."/>
            <person name="Natvig D."/>
            <person name="Lalanne C."/>
            <person name="Gautier V."/>
            <person name="Ament-Velasquez S.L."/>
            <person name="Kruys A."/>
            <person name="Hutchinson M.I."/>
            <person name="Powell A.J."/>
            <person name="Barry K."/>
            <person name="Miller A.N."/>
            <person name="Grigoriev I.V."/>
            <person name="Debuchy R."/>
            <person name="Gladieux P."/>
            <person name="Thoren M.H."/>
            <person name="Johannesson H."/>
        </authorList>
    </citation>
    <scope>NUCLEOTIDE SEQUENCE</scope>
    <source>
        <strain evidence="4">CBS 731.68</strain>
    </source>
</reference>
<dbReference type="CDD" id="cd02440">
    <property type="entry name" value="AdoMet_MTases"/>
    <property type="match status" value="1"/>
</dbReference>
<keyword evidence="1 4" id="KW-0489">Methyltransferase</keyword>
<gene>
    <name evidence="4" type="ORF">N657DRAFT_640637</name>
</gene>
<dbReference type="Gene3D" id="1.10.150.290">
    <property type="entry name" value="S-adenosyl-L-methionine-dependent methyltransferases"/>
    <property type="match status" value="1"/>
</dbReference>
<dbReference type="RefSeq" id="XP_062650545.1">
    <property type="nucleotide sequence ID" value="XM_062792008.1"/>
</dbReference>
<dbReference type="PANTHER" id="PTHR43861:SF1">
    <property type="entry name" value="TRANS-ACONITATE 2-METHYLTRANSFERASE"/>
    <property type="match status" value="1"/>
</dbReference>
<evidence type="ECO:0000256" key="2">
    <source>
        <dbReference type="ARBA" id="ARBA00022679"/>
    </source>
</evidence>
<protein>
    <submittedName>
        <fullName evidence="4">S-adenosyl-L-methionine-dependent methyltransferase</fullName>
    </submittedName>
</protein>
<dbReference type="InterPro" id="IPR041698">
    <property type="entry name" value="Methyltransf_25"/>
</dbReference>
<proteinExistence type="predicted"/>
<dbReference type="AlphaFoldDB" id="A0AAN6Z769"/>
<keyword evidence="2" id="KW-0808">Transferase</keyword>
<dbReference type="Pfam" id="PF13649">
    <property type="entry name" value="Methyltransf_25"/>
    <property type="match status" value="1"/>
</dbReference>
<evidence type="ECO:0000256" key="1">
    <source>
        <dbReference type="ARBA" id="ARBA00022603"/>
    </source>
</evidence>
<sequence length="286" mass="32083">MSTSTPAVRASDWSPDQYLLFADARNRPVNDLLTFLRPDYSPRRIVDLGCGPGNSTALLAIRFPGASITGVDSSPAMISKARATLPEISFAEADLRTHKPPFGTDLLFANAVFQWLRRDERIPTIARLLRTLPQQREGGNESGGVLAFQMPDNYHEPSHRLIRETAASEGPWREFFEKLSGTGSVDKLGRDDIESFAEYYDALKPHCRAVETWNTTYVHVLDGPREIVEWAKGTGLQPFLNALPADGVAREAFLAEYQRRLEKEYPPTGDGKVLLMYPRRFVVAFR</sequence>
<dbReference type="EMBL" id="MU853224">
    <property type="protein sequence ID" value="KAK4126774.1"/>
    <property type="molecule type" value="Genomic_DNA"/>
</dbReference>
<evidence type="ECO:0000313" key="4">
    <source>
        <dbReference type="EMBL" id="KAK4126774.1"/>
    </source>
</evidence>
<feature type="domain" description="Methyltransferase" evidence="3">
    <location>
        <begin position="45"/>
        <end position="132"/>
    </location>
</feature>
<evidence type="ECO:0000313" key="5">
    <source>
        <dbReference type="Proteomes" id="UP001302602"/>
    </source>
</evidence>
<dbReference type="PANTHER" id="PTHR43861">
    <property type="entry name" value="TRANS-ACONITATE 2-METHYLTRANSFERASE-RELATED"/>
    <property type="match status" value="1"/>
</dbReference>
<dbReference type="InterPro" id="IPR023149">
    <property type="entry name" value="Trans_acon_MeTrfase_C"/>
</dbReference>
<dbReference type="GO" id="GO:0032259">
    <property type="term" value="P:methylation"/>
    <property type="evidence" value="ECO:0007669"/>
    <property type="project" value="UniProtKB-KW"/>
</dbReference>
<organism evidence="4 5">
    <name type="scientific">Parathielavia appendiculata</name>
    <dbReference type="NCBI Taxonomy" id="2587402"/>
    <lineage>
        <taxon>Eukaryota</taxon>
        <taxon>Fungi</taxon>
        <taxon>Dikarya</taxon>
        <taxon>Ascomycota</taxon>
        <taxon>Pezizomycotina</taxon>
        <taxon>Sordariomycetes</taxon>
        <taxon>Sordariomycetidae</taxon>
        <taxon>Sordariales</taxon>
        <taxon>Chaetomiaceae</taxon>
        <taxon>Parathielavia</taxon>
    </lineage>
</organism>
<dbReference type="InterPro" id="IPR029063">
    <property type="entry name" value="SAM-dependent_MTases_sf"/>
</dbReference>
<accession>A0AAN6Z769</accession>
<name>A0AAN6Z769_9PEZI</name>
<dbReference type="GeneID" id="87828777"/>
<evidence type="ECO:0000259" key="3">
    <source>
        <dbReference type="Pfam" id="PF13649"/>
    </source>
</evidence>